<feature type="compositionally biased region" description="Basic and acidic residues" evidence="1">
    <location>
        <begin position="26"/>
        <end position="39"/>
    </location>
</feature>
<protein>
    <submittedName>
        <fullName evidence="2">Uncharacterized protein</fullName>
    </submittedName>
</protein>
<accession>A0AA39XMW8</accession>
<reference evidence="2" key="1">
    <citation type="submission" date="2023-06" db="EMBL/GenBank/DDBJ databases">
        <title>Genome-scale phylogeny and comparative genomics of the fungal order Sordariales.</title>
        <authorList>
            <consortium name="Lawrence Berkeley National Laboratory"/>
            <person name="Hensen N."/>
            <person name="Bonometti L."/>
            <person name="Westerberg I."/>
            <person name="Brannstrom I.O."/>
            <person name="Guillou S."/>
            <person name="Cros-Aarteil S."/>
            <person name="Calhoun S."/>
            <person name="Haridas S."/>
            <person name="Kuo A."/>
            <person name="Mondo S."/>
            <person name="Pangilinan J."/>
            <person name="Riley R."/>
            <person name="LaButti K."/>
            <person name="Andreopoulos B."/>
            <person name="Lipzen A."/>
            <person name="Chen C."/>
            <person name="Yanf M."/>
            <person name="Daum C."/>
            <person name="Ng V."/>
            <person name="Clum A."/>
            <person name="Steindorff A."/>
            <person name="Ohm R."/>
            <person name="Martin F."/>
            <person name="Silar P."/>
            <person name="Natvig D."/>
            <person name="Lalanne C."/>
            <person name="Gautier V."/>
            <person name="Ament-velasquez S.L."/>
            <person name="Kruys A."/>
            <person name="Hutchinson M.I."/>
            <person name="Powell A.J."/>
            <person name="Barry K."/>
            <person name="Miller A.N."/>
            <person name="Grigoriev I.V."/>
            <person name="Debuchy R."/>
            <person name="Gladieux P."/>
            <person name="Thoren M.H."/>
            <person name="Johannesson H."/>
        </authorList>
    </citation>
    <scope>NUCLEOTIDE SEQUENCE</scope>
    <source>
        <strain evidence="2">SMH3391-2</strain>
    </source>
</reference>
<dbReference type="EMBL" id="JAULSR010000001">
    <property type="protein sequence ID" value="KAK0636192.1"/>
    <property type="molecule type" value="Genomic_DNA"/>
</dbReference>
<feature type="region of interest" description="Disordered" evidence="1">
    <location>
        <begin position="84"/>
        <end position="106"/>
    </location>
</feature>
<keyword evidence="3" id="KW-1185">Reference proteome</keyword>
<comment type="caution">
    <text evidence="2">The sequence shown here is derived from an EMBL/GenBank/DDBJ whole genome shotgun (WGS) entry which is preliminary data.</text>
</comment>
<organism evidence="2 3">
    <name type="scientific">Bombardia bombarda</name>
    <dbReference type="NCBI Taxonomy" id="252184"/>
    <lineage>
        <taxon>Eukaryota</taxon>
        <taxon>Fungi</taxon>
        <taxon>Dikarya</taxon>
        <taxon>Ascomycota</taxon>
        <taxon>Pezizomycotina</taxon>
        <taxon>Sordariomycetes</taxon>
        <taxon>Sordariomycetidae</taxon>
        <taxon>Sordariales</taxon>
        <taxon>Lasiosphaeriaceae</taxon>
        <taxon>Bombardia</taxon>
    </lineage>
</organism>
<name>A0AA39XMW8_9PEZI</name>
<evidence type="ECO:0000313" key="3">
    <source>
        <dbReference type="Proteomes" id="UP001174934"/>
    </source>
</evidence>
<proteinExistence type="predicted"/>
<feature type="compositionally biased region" description="Pro residues" evidence="1">
    <location>
        <begin position="40"/>
        <end position="51"/>
    </location>
</feature>
<evidence type="ECO:0000313" key="2">
    <source>
        <dbReference type="EMBL" id="KAK0636192.1"/>
    </source>
</evidence>
<feature type="region of interest" description="Disordered" evidence="1">
    <location>
        <begin position="15"/>
        <end position="51"/>
    </location>
</feature>
<dbReference type="AlphaFoldDB" id="A0AA39XMW8"/>
<feature type="compositionally biased region" description="Low complexity" evidence="1">
    <location>
        <begin position="15"/>
        <end position="24"/>
    </location>
</feature>
<dbReference type="Proteomes" id="UP001174934">
    <property type="component" value="Unassembled WGS sequence"/>
</dbReference>
<gene>
    <name evidence="2" type="ORF">B0T17DRAFT_71497</name>
</gene>
<evidence type="ECO:0000256" key="1">
    <source>
        <dbReference type="SAM" id="MobiDB-lite"/>
    </source>
</evidence>
<sequence>MQVLRVFLSPVSLSPVSLSPVSRSTHSAETRPMRLHAEIPRPPPSTLPPPINAAAKFSRRCKHQGGDCYWWLRCLRYDLSGHHHLGKGRDQASQICSINRRKSSMP</sequence>